<dbReference type="EMBL" id="JAECZO010000141">
    <property type="protein sequence ID" value="KAK7198293.1"/>
    <property type="molecule type" value="Genomic_DNA"/>
</dbReference>
<proteinExistence type="predicted"/>
<gene>
    <name evidence="1" type="ORF">NESM_000786800</name>
</gene>
<evidence type="ECO:0000313" key="2">
    <source>
        <dbReference type="Proteomes" id="UP001430356"/>
    </source>
</evidence>
<evidence type="ECO:0000313" key="1">
    <source>
        <dbReference type="EMBL" id="KAK7198293.1"/>
    </source>
</evidence>
<sequence>MDAAEASPAAAVAATSLSAALHPTLPTRAECHALLQQLRDVQLRVEERLGVVDAEMQCLEALRVSLTLEKHRAAPARRRAVAVAVLRDDGKRNRDDADGDDYAAAARRMRRGDTLSRTHPPFCGASLYVCGGNPAICAAAPVLSDDETARREVELLFPGGSAIGVAKQAHMPKAAATRLAEVLTEAGLRTDAVALSTASLRQCVSAAAAVRRDGGVLKSLCTAVPAGVVRALCSDSIGDPSLIASCLYTHVAEQAVVRALVLPALRANYRELLRLPPPRQQLQMEAMMWTLSACCHLSDRDLVENTHVQWCRSLQCAAPTAPTVAPHQRAAYAHGWAQLLGAIDTADVRQGYLFILLAVCGGFLDLLDAAAAPLRRRATPFRFGGVAACAPPS</sequence>
<dbReference type="AlphaFoldDB" id="A0AAW0EW09"/>
<comment type="caution">
    <text evidence="1">The sequence shown here is derived from an EMBL/GenBank/DDBJ whole genome shotgun (WGS) entry which is preliminary data.</text>
</comment>
<keyword evidence="2" id="KW-1185">Reference proteome</keyword>
<organism evidence="1 2">
    <name type="scientific">Novymonas esmeraldas</name>
    <dbReference type="NCBI Taxonomy" id="1808958"/>
    <lineage>
        <taxon>Eukaryota</taxon>
        <taxon>Discoba</taxon>
        <taxon>Euglenozoa</taxon>
        <taxon>Kinetoplastea</taxon>
        <taxon>Metakinetoplastina</taxon>
        <taxon>Trypanosomatida</taxon>
        <taxon>Trypanosomatidae</taxon>
        <taxon>Novymonas</taxon>
    </lineage>
</organism>
<protein>
    <submittedName>
        <fullName evidence="1">Uncharacterized protein</fullName>
    </submittedName>
</protein>
<accession>A0AAW0EW09</accession>
<dbReference type="Proteomes" id="UP001430356">
    <property type="component" value="Unassembled WGS sequence"/>
</dbReference>
<name>A0AAW0EW09_9TRYP</name>
<reference evidence="1 2" key="1">
    <citation type="journal article" date="2021" name="MBio">
        <title>A New Model Trypanosomatid, Novymonas esmeraldas: Genomic Perception of Its 'Candidatus Pandoraea novymonadis' Endosymbiont.</title>
        <authorList>
            <person name="Zakharova A."/>
            <person name="Saura A."/>
            <person name="Butenko A."/>
            <person name="Podesvova L."/>
            <person name="Warmusova S."/>
            <person name="Kostygov A.Y."/>
            <person name="Nenarokova A."/>
            <person name="Lukes J."/>
            <person name="Opperdoes F.R."/>
            <person name="Yurchenko V."/>
        </authorList>
    </citation>
    <scope>NUCLEOTIDE SEQUENCE [LARGE SCALE GENOMIC DNA]</scope>
    <source>
        <strain evidence="1 2">E262AT.01</strain>
    </source>
</reference>